<dbReference type="OrthoDB" id="242330at2759"/>
<keyword evidence="2" id="KW-1133">Transmembrane helix</keyword>
<dbReference type="GO" id="GO:0070072">
    <property type="term" value="P:vacuolar proton-transporting V-type ATPase complex assembly"/>
    <property type="evidence" value="ECO:0007669"/>
    <property type="project" value="InterPro"/>
</dbReference>
<keyword evidence="4" id="KW-1185">Reference proteome</keyword>
<evidence type="ECO:0000256" key="1">
    <source>
        <dbReference type="SAM" id="MobiDB-lite"/>
    </source>
</evidence>
<organism evidence="3 4">
    <name type="scientific">Bodo saltans</name>
    <name type="common">Flagellated protozoan</name>
    <dbReference type="NCBI Taxonomy" id="75058"/>
    <lineage>
        <taxon>Eukaryota</taxon>
        <taxon>Discoba</taxon>
        <taxon>Euglenozoa</taxon>
        <taxon>Kinetoplastea</taxon>
        <taxon>Metakinetoplastina</taxon>
        <taxon>Eubodonida</taxon>
        <taxon>Bodonidae</taxon>
        <taxon>Bodo</taxon>
    </lineage>
</organism>
<feature type="compositionally biased region" description="Basic and acidic residues" evidence="1">
    <location>
        <begin position="155"/>
        <end position="176"/>
    </location>
</feature>
<dbReference type="InterPro" id="IPR013945">
    <property type="entry name" value="Pkr1"/>
</dbReference>
<dbReference type="EMBL" id="CYKH01002073">
    <property type="protein sequence ID" value="CUG92637.1"/>
    <property type="molecule type" value="Genomic_DNA"/>
</dbReference>
<dbReference type="Pfam" id="PF08636">
    <property type="entry name" value="Pkr1"/>
    <property type="match status" value="1"/>
</dbReference>
<evidence type="ECO:0000313" key="3">
    <source>
        <dbReference type="EMBL" id="CUG92637.1"/>
    </source>
</evidence>
<feature type="region of interest" description="Disordered" evidence="1">
    <location>
        <begin position="1"/>
        <end position="20"/>
    </location>
</feature>
<dbReference type="VEuPathDB" id="TriTrypDB:BSAL_38610"/>
<proteinExistence type="predicted"/>
<keyword evidence="2 3" id="KW-0812">Transmembrane</keyword>
<keyword evidence="2" id="KW-0472">Membrane</keyword>
<evidence type="ECO:0000256" key="2">
    <source>
        <dbReference type="SAM" id="Phobius"/>
    </source>
</evidence>
<feature type="compositionally biased region" description="Basic and acidic residues" evidence="1">
    <location>
        <begin position="123"/>
        <end position="146"/>
    </location>
</feature>
<evidence type="ECO:0000313" key="4">
    <source>
        <dbReference type="Proteomes" id="UP000051952"/>
    </source>
</evidence>
<gene>
    <name evidence="3" type="ORF">BSAL_38610</name>
</gene>
<feature type="region of interest" description="Disordered" evidence="1">
    <location>
        <begin position="123"/>
        <end position="176"/>
    </location>
</feature>
<accession>A0A0S4JU45</accession>
<feature type="transmembrane region" description="Helical" evidence="2">
    <location>
        <begin position="84"/>
        <end position="104"/>
    </location>
</feature>
<dbReference type="Proteomes" id="UP000051952">
    <property type="component" value="Unassembled WGS sequence"/>
</dbReference>
<name>A0A0S4JU45_BODSA</name>
<dbReference type="AlphaFoldDB" id="A0A0S4JU45"/>
<sequence>MAKSNEKSLSPTTPAPVAAENAPALALTKEEPTEEELPMVARLLNHFLTPGSSLTSSVWTIFNVIMLWLFACWLLFVYSFPDNIHVWAFFVLGVGLLITTNWFMSEIFKAGLDYDSTKKAEANKKSIEAKKGTGKKDVAGKNEPKKQAGNPEAPKAPEVKKNAAKKEASTKDKKQK</sequence>
<protein>
    <submittedName>
        <fullName evidence="3">Transmembrane protein, putative</fullName>
    </submittedName>
</protein>
<reference evidence="4" key="1">
    <citation type="submission" date="2015-09" db="EMBL/GenBank/DDBJ databases">
        <authorList>
            <consortium name="Pathogen Informatics"/>
        </authorList>
    </citation>
    <scope>NUCLEOTIDE SEQUENCE [LARGE SCALE GENOMIC DNA]</scope>
    <source>
        <strain evidence="4">Lake Konstanz</strain>
    </source>
</reference>
<feature type="transmembrane region" description="Helical" evidence="2">
    <location>
        <begin position="58"/>
        <end position="78"/>
    </location>
</feature>
<feature type="compositionally biased region" description="Low complexity" evidence="1">
    <location>
        <begin position="11"/>
        <end position="20"/>
    </location>
</feature>